<evidence type="ECO:0000259" key="1">
    <source>
        <dbReference type="Pfam" id="PF08885"/>
    </source>
</evidence>
<dbReference type="Pfam" id="PF08885">
    <property type="entry name" value="GSCFA"/>
    <property type="match status" value="1"/>
</dbReference>
<gene>
    <name evidence="2" type="ORF">DXX92_05195</name>
</gene>
<dbReference type="EMBL" id="QUOV01000001">
    <property type="protein sequence ID" value="REL34800.1"/>
    <property type="molecule type" value="Genomic_DNA"/>
</dbReference>
<dbReference type="RefSeq" id="WP_115999476.1">
    <property type="nucleotide sequence ID" value="NZ_QUOV01000001.1"/>
</dbReference>
<dbReference type="AlphaFoldDB" id="A0A3E0UD96"/>
<dbReference type="InterPro" id="IPR014982">
    <property type="entry name" value="GSCFA"/>
</dbReference>
<feature type="domain" description="GSCFA" evidence="1">
    <location>
        <begin position="429"/>
        <end position="694"/>
    </location>
</feature>
<evidence type="ECO:0000313" key="2">
    <source>
        <dbReference type="EMBL" id="REL34800.1"/>
    </source>
</evidence>
<name>A0A3E0UD96_9GAMM</name>
<comment type="caution">
    <text evidence="2">The sequence shown here is derived from an EMBL/GenBank/DDBJ whole genome shotgun (WGS) entry which is preliminary data.</text>
</comment>
<organism evidence="2 3">
    <name type="scientific">Thalassotalea euphylliae</name>
    <dbReference type="NCBI Taxonomy" id="1655234"/>
    <lineage>
        <taxon>Bacteria</taxon>
        <taxon>Pseudomonadati</taxon>
        <taxon>Pseudomonadota</taxon>
        <taxon>Gammaproteobacteria</taxon>
        <taxon>Alteromonadales</taxon>
        <taxon>Colwelliaceae</taxon>
        <taxon>Thalassotalea</taxon>
    </lineage>
</organism>
<accession>A0A3E0UD96</accession>
<dbReference type="OrthoDB" id="369216at2"/>
<sequence>MGEHTQAEVLNVGEIEYKLVPNRYLVTEKVFDENFGYRAICERAKAAFERTSTETPLTTEHLHLLKGQLASEVCQSVIDEFEQDQQGIRHESVAQVLIEQVFNEDLDEQIRSYFNSEYCIFWWSIEKVASTDEQSSVSARWHCDAGPTKHLKVIVYLNGHDEHKSDTPFLDKQATDKLKEIGYIFNNYNDRNTNITPLCEHFNVNYNPQSLKPSVGDAVIFNPNQVAHRALPPIPEKTRYALHFCVLPSALHWRDVIENRYFPVYGCQDFMEFAAICKKMTTQALLEEDCIEIATDYQVSNEQHLEYLLANIFSNISLAKALFNHIKSSDFGVAENNNLFALLRFIKNTIISQFDSKQIIQSDWVKALSEIAEYEKSFLDASNCYRIDNKPNPAAVFWPNPEHQASPLSKFDMLPYVEKQPIMDINTPIGSAGSCFAFEIAKHLQQAGYNYVITERNDDALSGLVVDGYQPGDQYAKFCANYGLLFNTPSFLQLAEKAFGVRHFNKLLIQHESGYYLDPYRDNVAFETKAAYLADYDSHLEAVRSALLECKVFIITLGLNECWQLQDGTFLSRTPRENMHHLVNHRSLTVQENVDFIQGFFNIIKQHNREFKLVVSVSPIPLLATGRADEHHVISANCYSKSVLRVAAEQLVANNQDIYYLPSYELVTECCHDAWEPDSRHVKPKTVARVIEMFKEMYVL</sequence>
<evidence type="ECO:0000313" key="3">
    <source>
        <dbReference type="Proteomes" id="UP000256999"/>
    </source>
</evidence>
<dbReference type="Gene3D" id="2.60.120.620">
    <property type="entry name" value="q2cbj1_9rhob like domain"/>
    <property type="match status" value="1"/>
</dbReference>
<dbReference type="Proteomes" id="UP000256999">
    <property type="component" value="Unassembled WGS sequence"/>
</dbReference>
<protein>
    <recommendedName>
        <fullName evidence="1">GSCFA domain-containing protein</fullName>
    </recommendedName>
</protein>
<reference evidence="2 3" key="1">
    <citation type="submission" date="2018-08" db="EMBL/GenBank/DDBJ databases">
        <title>Thalassotalea euphylliae genome.</title>
        <authorList>
            <person name="Summers S."/>
            <person name="Rice S.A."/>
            <person name="Freckelton M.L."/>
            <person name="Nedved B.T."/>
            <person name="Hadfield M.G."/>
        </authorList>
    </citation>
    <scope>NUCLEOTIDE SEQUENCE [LARGE SCALE GENOMIC DNA]</scope>
    <source>
        <strain evidence="2 3">H2</strain>
    </source>
</reference>
<proteinExistence type="predicted"/>
<dbReference type="SUPFAM" id="SSF51197">
    <property type="entry name" value="Clavaminate synthase-like"/>
    <property type="match status" value="1"/>
</dbReference>